<sequence>MSTEQYRIILKMEDGYSNEVVGEDLPQLITTTNALAAEHGGGDAHDYLDENGSIIYTNNGQATGRADVTPVI</sequence>
<comment type="caution">
    <text evidence="1">The sequence shown here is derived from an EMBL/GenBank/DDBJ whole genome shotgun (WGS) entry which is preliminary data.</text>
</comment>
<accession>A0AB38D0L1</accession>
<protein>
    <recommendedName>
        <fullName evidence="3">Bacteriophage protein</fullName>
    </recommendedName>
</protein>
<dbReference type="Proteomes" id="UP000185210">
    <property type="component" value="Unassembled WGS sequence"/>
</dbReference>
<dbReference type="RefSeq" id="WP_074292958.1">
    <property type="nucleotide sequence ID" value="NZ_FSFF01000001.1"/>
</dbReference>
<dbReference type="EMBL" id="FSHM01000004">
    <property type="protein sequence ID" value="SIB19840.1"/>
    <property type="molecule type" value="Genomic_DNA"/>
</dbReference>
<evidence type="ECO:0008006" key="3">
    <source>
        <dbReference type="Google" id="ProtNLM"/>
    </source>
</evidence>
<dbReference type="AlphaFoldDB" id="A0AB38D0L1"/>
<evidence type="ECO:0000313" key="2">
    <source>
        <dbReference type="Proteomes" id="UP000185210"/>
    </source>
</evidence>
<name>A0AB38D0L1_9MYCO</name>
<evidence type="ECO:0000313" key="1">
    <source>
        <dbReference type="EMBL" id="SIB19840.1"/>
    </source>
</evidence>
<proteinExistence type="predicted"/>
<gene>
    <name evidence="1" type="ORF">SAMEA2070301_03203</name>
</gene>
<reference evidence="1 2" key="1">
    <citation type="submission" date="2016-11" db="EMBL/GenBank/DDBJ databases">
        <authorList>
            <consortium name="Pathogen Informatics"/>
        </authorList>
    </citation>
    <scope>NUCLEOTIDE SEQUENCE [LARGE SCALE GENOMIC DNA]</scope>
    <source>
        <strain evidence="1 2">104</strain>
    </source>
</reference>
<organism evidence="1 2">
    <name type="scientific">Mycobacteroides abscessus subsp. abscessus</name>
    <dbReference type="NCBI Taxonomy" id="1185650"/>
    <lineage>
        <taxon>Bacteria</taxon>
        <taxon>Bacillati</taxon>
        <taxon>Actinomycetota</taxon>
        <taxon>Actinomycetes</taxon>
        <taxon>Mycobacteriales</taxon>
        <taxon>Mycobacteriaceae</taxon>
        <taxon>Mycobacteroides</taxon>
        <taxon>Mycobacteroides abscessus</taxon>
    </lineage>
</organism>